<dbReference type="CDD" id="cd06173">
    <property type="entry name" value="MFS_MefA_like"/>
    <property type="match status" value="1"/>
</dbReference>
<evidence type="ECO:0000313" key="10">
    <source>
        <dbReference type="Proteomes" id="UP000198741"/>
    </source>
</evidence>
<proteinExistence type="predicted"/>
<feature type="transmembrane region" description="Helical" evidence="8">
    <location>
        <begin position="21"/>
        <end position="47"/>
    </location>
</feature>
<feature type="transmembrane region" description="Helical" evidence="8">
    <location>
        <begin position="421"/>
        <end position="441"/>
    </location>
</feature>
<keyword evidence="2" id="KW-0813">Transport</keyword>
<evidence type="ECO:0000313" key="9">
    <source>
        <dbReference type="EMBL" id="SDO90252.1"/>
    </source>
</evidence>
<dbReference type="InterPro" id="IPR036259">
    <property type="entry name" value="MFS_trans_sf"/>
</dbReference>
<comment type="subcellular location">
    <subcellularLocation>
        <location evidence="1">Cell membrane</location>
        <topology evidence="1">Multi-pass membrane protein</topology>
    </subcellularLocation>
</comment>
<evidence type="ECO:0000256" key="6">
    <source>
        <dbReference type="ARBA" id="ARBA00023136"/>
    </source>
</evidence>
<feature type="region of interest" description="Disordered" evidence="7">
    <location>
        <begin position="623"/>
        <end position="670"/>
    </location>
</feature>
<evidence type="ECO:0000256" key="2">
    <source>
        <dbReference type="ARBA" id="ARBA00022448"/>
    </source>
</evidence>
<dbReference type="InterPro" id="IPR011701">
    <property type="entry name" value="MFS"/>
</dbReference>
<dbReference type="AlphaFoldDB" id="A0A1H0NC09"/>
<dbReference type="OrthoDB" id="9774907at2"/>
<evidence type="ECO:0000256" key="8">
    <source>
        <dbReference type="SAM" id="Phobius"/>
    </source>
</evidence>
<feature type="transmembrane region" description="Helical" evidence="8">
    <location>
        <begin position="151"/>
        <end position="179"/>
    </location>
</feature>
<keyword evidence="10" id="KW-1185">Reference proteome</keyword>
<dbReference type="InterPro" id="IPR027417">
    <property type="entry name" value="P-loop_NTPase"/>
</dbReference>
<keyword evidence="9" id="KW-0418">Kinase</keyword>
<evidence type="ECO:0000256" key="1">
    <source>
        <dbReference type="ARBA" id="ARBA00004651"/>
    </source>
</evidence>
<dbReference type="STRING" id="1090615.SAMN04515671_2305"/>
<keyword evidence="3" id="KW-1003">Cell membrane</keyword>
<sequence>MSRAKEPSSVRVLLRIVVFRRLWAAIAISSLGDWLGLLATTALAAYLTKNSSGLVQGAAVSGVLLTRLLPDLVLGPFAGALVDKIDRRMIAVIGDTTAGLLYLSIAVSGNLTWLLTAQFLVEAVGLFTNPAKQAMLVNIVPRERLAVANQLNYVSIYGMVPIAAAVFALLSTIAQFFGAQAASGTAGSSALISGPTSSLAINIALCLDALTYFFVAGTVLFSRNLIPSFVGEREVGKSIFSLITEGIAFVRNSRVMRAIYIGILGAFGAGGLTAGVAQAYVSSLGAGNAGYGILFGSVFTGLAIGMLIGPKVLPTLPRRMVFTSAIGAAGLVLIVMSLLQDFVGASIAASVMGLFAGIAWINGFTMIGHEVSDALRGRVFGFVMSSVRLTLLATIAAGPVVAGAVGSHLVLIGAFRWRFSGAAIVLASGGLIAILVSVYAARQVGRVGGGFLRRLVGHRRPEDLIDGSEHPGVLLAVEGADAGQVARYITAVGARLRTDGYVVEPRSVSAPAAAFDVDAEELVLFVHEAGDGQAAALRAGADLAELVTERIRPDLDAGKVVLTSGYVDDLVVRFGVQSALGEEPVLRLAQWAVGGLRPDLTVLVDAAVPPVDADPVVEAIVADELGRPAETSTEGAETGTEPETGAEMGPEPGAESGVDGVEPGPDPVAAFRDRASAAPERYLVVAPLPDGSDGHLTPEVAERIASVLRGRSPARVTAASDAATGRAIAEAAPPHR</sequence>
<organism evidence="9 10">
    <name type="scientific">Nakamurella panacisegetis</name>
    <dbReference type="NCBI Taxonomy" id="1090615"/>
    <lineage>
        <taxon>Bacteria</taxon>
        <taxon>Bacillati</taxon>
        <taxon>Actinomycetota</taxon>
        <taxon>Actinomycetes</taxon>
        <taxon>Nakamurellales</taxon>
        <taxon>Nakamurellaceae</taxon>
        <taxon>Nakamurella</taxon>
    </lineage>
</organism>
<dbReference type="PANTHER" id="PTHR43266:SF10">
    <property type="entry name" value="BACILYSIN EXPORTER BACE-RELATED"/>
    <property type="match status" value="1"/>
</dbReference>
<dbReference type="PANTHER" id="PTHR43266">
    <property type="entry name" value="MACROLIDE-EFFLUX PROTEIN"/>
    <property type="match status" value="1"/>
</dbReference>
<evidence type="ECO:0000256" key="7">
    <source>
        <dbReference type="SAM" id="MobiDB-lite"/>
    </source>
</evidence>
<feature type="transmembrane region" description="Helical" evidence="8">
    <location>
        <begin position="345"/>
        <end position="368"/>
    </location>
</feature>
<dbReference type="GO" id="GO:0022857">
    <property type="term" value="F:transmembrane transporter activity"/>
    <property type="evidence" value="ECO:0007669"/>
    <property type="project" value="InterPro"/>
</dbReference>
<gene>
    <name evidence="9" type="ORF">SAMN04515671_2305</name>
</gene>
<evidence type="ECO:0000256" key="4">
    <source>
        <dbReference type="ARBA" id="ARBA00022692"/>
    </source>
</evidence>
<keyword evidence="6 8" id="KW-0472">Membrane</keyword>
<dbReference type="Gene3D" id="1.20.1250.20">
    <property type="entry name" value="MFS general substrate transporter like domains"/>
    <property type="match status" value="1"/>
</dbReference>
<evidence type="ECO:0000256" key="5">
    <source>
        <dbReference type="ARBA" id="ARBA00022989"/>
    </source>
</evidence>
<keyword evidence="9" id="KW-0808">Transferase</keyword>
<dbReference type="EMBL" id="LT629710">
    <property type="protein sequence ID" value="SDO90252.1"/>
    <property type="molecule type" value="Genomic_DNA"/>
</dbReference>
<feature type="transmembrane region" description="Helical" evidence="8">
    <location>
        <begin position="389"/>
        <end position="415"/>
    </location>
</feature>
<feature type="transmembrane region" description="Helical" evidence="8">
    <location>
        <begin position="320"/>
        <end position="339"/>
    </location>
</feature>
<feature type="compositionally biased region" description="Low complexity" evidence="7">
    <location>
        <begin position="623"/>
        <end position="657"/>
    </location>
</feature>
<dbReference type="SUPFAM" id="SSF103473">
    <property type="entry name" value="MFS general substrate transporter"/>
    <property type="match status" value="1"/>
</dbReference>
<feature type="transmembrane region" description="Helical" evidence="8">
    <location>
        <begin position="258"/>
        <end position="277"/>
    </location>
</feature>
<protein>
    <submittedName>
        <fullName evidence="9">Thymidylate kinase</fullName>
    </submittedName>
</protein>
<feature type="transmembrane region" description="Helical" evidence="8">
    <location>
        <begin position="289"/>
        <end position="308"/>
    </location>
</feature>
<reference evidence="9 10" key="1">
    <citation type="submission" date="2016-10" db="EMBL/GenBank/DDBJ databases">
        <authorList>
            <person name="de Groot N.N."/>
        </authorList>
    </citation>
    <scope>NUCLEOTIDE SEQUENCE [LARGE SCALE GENOMIC DNA]</scope>
    <source>
        <strain evidence="10">P4-7,KCTC 19426,CECT 7604</strain>
    </source>
</reference>
<evidence type="ECO:0000256" key="3">
    <source>
        <dbReference type="ARBA" id="ARBA00022475"/>
    </source>
</evidence>
<keyword evidence="5 8" id="KW-1133">Transmembrane helix</keyword>
<dbReference type="GO" id="GO:0016301">
    <property type="term" value="F:kinase activity"/>
    <property type="evidence" value="ECO:0007669"/>
    <property type="project" value="UniProtKB-KW"/>
</dbReference>
<name>A0A1H0NC09_9ACTN</name>
<dbReference type="GO" id="GO:0005886">
    <property type="term" value="C:plasma membrane"/>
    <property type="evidence" value="ECO:0007669"/>
    <property type="project" value="UniProtKB-SubCell"/>
</dbReference>
<keyword evidence="4 8" id="KW-0812">Transmembrane</keyword>
<feature type="transmembrane region" description="Helical" evidence="8">
    <location>
        <begin position="59"/>
        <end position="82"/>
    </location>
</feature>
<feature type="region of interest" description="Disordered" evidence="7">
    <location>
        <begin position="711"/>
        <end position="736"/>
    </location>
</feature>
<dbReference type="Pfam" id="PF07690">
    <property type="entry name" value="MFS_1"/>
    <property type="match status" value="1"/>
</dbReference>
<accession>A0A1H0NC09</accession>
<feature type="transmembrane region" description="Helical" evidence="8">
    <location>
        <begin position="199"/>
        <end position="221"/>
    </location>
</feature>
<dbReference type="Gene3D" id="3.40.50.300">
    <property type="entry name" value="P-loop containing nucleotide triphosphate hydrolases"/>
    <property type="match status" value="1"/>
</dbReference>
<dbReference type="Proteomes" id="UP000198741">
    <property type="component" value="Chromosome I"/>
</dbReference>
<dbReference type="RefSeq" id="WP_157695368.1">
    <property type="nucleotide sequence ID" value="NZ_LT629710.1"/>
</dbReference>